<keyword evidence="9" id="KW-1185">Reference proteome</keyword>
<feature type="transmembrane region" description="Helical" evidence="6">
    <location>
        <begin position="150"/>
        <end position="167"/>
    </location>
</feature>
<evidence type="ECO:0000259" key="7">
    <source>
        <dbReference type="Pfam" id="PF00892"/>
    </source>
</evidence>
<feature type="transmembrane region" description="Helical" evidence="6">
    <location>
        <begin position="123"/>
        <end position="144"/>
    </location>
</feature>
<dbReference type="AlphaFoldDB" id="A0A1M7FE30"/>
<keyword evidence="4 6" id="KW-1133">Transmembrane helix</keyword>
<feature type="transmembrane region" description="Helical" evidence="6">
    <location>
        <begin position="35"/>
        <end position="56"/>
    </location>
</feature>
<dbReference type="SUPFAM" id="SSF103481">
    <property type="entry name" value="Multidrug resistance efflux transporter EmrE"/>
    <property type="match status" value="2"/>
</dbReference>
<evidence type="ECO:0000256" key="5">
    <source>
        <dbReference type="ARBA" id="ARBA00023136"/>
    </source>
</evidence>
<reference evidence="8 9" key="1">
    <citation type="submission" date="2016-11" db="EMBL/GenBank/DDBJ databases">
        <authorList>
            <person name="Varghese N."/>
            <person name="Submissions S."/>
        </authorList>
    </citation>
    <scope>NUCLEOTIDE SEQUENCE [LARGE SCALE GENOMIC DNA]</scope>
    <source>
        <strain evidence="8 9">DSM 28249</strain>
    </source>
</reference>
<dbReference type="InterPro" id="IPR050638">
    <property type="entry name" value="AA-Vitamin_Transporters"/>
</dbReference>
<feature type="transmembrane region" description="Helical" evidence="6">
    <location>
        <begin position="220"/>
        <end position="238"/>
    </location>
</feature>
<feature type="transmembrane region" description="Helical" evidence="6">
    <location>
        <begin position="97"/>
        <end position="116"/>
    </location>
</feature>
<evidence type="ECO:0000256" key="2">
    <source>
        <dbReference type="ARBA" id="ARBA00007362"/>
    </source>
</evidence>
<dbReference type="PANTHER" id="PTHR32322:SF2">
    <property type="entry name" value="EAMA DOMAIN-CONTAINING PROTEIN"/>
    <property type="match status" value="1"/>
</dbReference>
<protein>
    <submittedName>
        <fullName evidence="8">Permease of the drug/metabolite transporter (DMT) superfamily</fullName>
    </submittedName>
</protein>
<sequence>MTSRLGLLAVLTVVGAGWGLTTPLSKIAVSEGYMPFGLIFWQLVIAGLLLSAFNAWRGRGLPRAGGDLRFFLVIALTGTVIPNSASFAAAVHLPAGVIAILISTVPMFAFPIAIGLRIDRFGLMRLGGLMAGLAGVVLMVAPRASLPDPAMIAFVPLALVAPFFYAVEGNIVSKWGTRGMDAIQVLSGASLLGAMIALPLALVTGQWISPLPPWGAPDAALLASSIIHAVVYASYVWLVGQAGAVFAAQVAYLVTAFGVTWSMALLGESYSGYVWAAFGVLMAGLFLVQPRPAIRLAPVRALREDGRDTGKGGGPV</sequence>
<comment type="subcellular location">
    <subcellularLocation>
        <location evidence="1">Membrane</location>
        <topology evidence="1">Multi-pass membrane protein</topology>
    </subcellularLocation>
</comment>
<feature type="domain" description="EamA" evidence="7">
    <location>
        <begin position="12"/>
        <end position="140"/>
    </location>
</feature>
<dbReference type="PANTHER" id="PTHR32322">
    <property type="entry name" value="INNER MEMBRANE TRANSPORTER"/>
    <property type="match status" value="1"/>
</dbReference>
<accession>A0A1M7FE30</accession>
<dbReference type="Proteomes" id="UP000322545">
    <property type="component" value="Unassembled WGS sequence"/>
</dbReference>
<proteinExistence type="inferred from homology"/>
<dbReference type="Pfam" id="PF00892">
    <property type="entry name" value="EamA"/>
    <property type="match status" value="2"/>
</dbReference>
<comment type="similarity">
    <text evidence="2">Belongs to the EamA transporter family.</text>
</comment>
<dbReference type="InterPro" id="IPR037185">
    <property type="entry name" value="EmrE-like"/>
</dbReference>
<evidence type="ECO:0000256" key="3">
    <source>
        <dbReference type="ARBA" id="ARBA00022692"/>
    </source>
</evidence>
<evidence type="ECO:0000256" key="6">
    <source>
        <dbReference type="SAM" id="Phobius"/>
    </source>
</evidence>
<evidence type="ECO:0000313" key="8">
    <source>
        <dbReference type="EMBL" id="SHM01927.1"/>
    </source>
</evidence>
<gene>
    <name evidence="8" type="ORF">SAMN05443432_104147</name>
</gene>
<dbReference type="InterPro" id="IPR000620">
    <property type="entry name" value="EamA_dom"/>
</dbReference>
<dbReference type="EMBL" id="FRCB01000004">
    <property type="protein sequence ID" value="SHM01927.1"/>
    <property type="molecule type" value="Genomic_DNA"/>
</dbReference>
<evidence type="ECO:0000313" key="9">
    <source>
        <dbReference type="Proteomes" id="UP000322545"/>
    </source>
</evidence>
<feature type="transmembrane region" description="Helical" evidence="6">
    <location>
        <begin position="270"/>
        <end position="288"/>
    </location>
</feature>
<keyword evidence="5 6" id="KW-0472">Membrane</keyword>
<evidence type="ECO:0000256" key="4">
    <source>
        <dbReference type="ARBA" id="ARBA00022989"/>
    </source>
</evidence>
<dbReference type="GO" id="GO:0016020">
    <property type="term" value="C:membrane"/>
    <property type="evidence" value="ECO:0007669"/>
    <property type="project" value="UniProtKB-SubCell"/>
</dbReference>
<feature type="transmembrane region" description="Helical" evidence="6">
    <location>
        <begin position="245"/>
        <end position="264"/>
    </location>
</feature>
<evidence type="ECO:0000256" key="1">
    <source>
        <dbReference type="ARBA" id="ARBA00004141"/>
    </source>
</evidence>
<dbReference type="RefSeq" id="WP_149779342.1">
    <property type="nucleotide sequence ID" value="NZ_FRCB01000004.1"/>
</dbReference>
<keyword evidence="3 6" id="KW-0812">Transmembrane</keyword>
<name>A0A1M7FE30_9RHOB</name>
<feature type="domain" description="EamA" evidence="7">
    <location>
        <begin position="157"/>
        <end position="288"/>
    </location>
</feature>
<feature type="transmembrane region" description="Helical" evidence="6">
    <location>
        <begin position="68"/>
        <end position="91"/>
    </location>
</feature>
<feature type="transmembrane region" description="Helical" evidence="6">
    <location>
        <begin position="188"/>
        <end position="208"/>
    </location>
</feature>
<organism evidence="8 9">
    <name type="scientific">Roseovarius litoreus</name>
    <dbReference type="NCBI Taxonomy" id="1155722"/>
    <lineage>
        <taxon>Bacteria</taxon>
        <taxon>Pseudomonadati</taxon>
        <taxon>Pseudomonadota</taxon>
        <taxon>Alphaproteobacteria</taxon>
        <taxon>Rhodobacterales</taxon>
        <taxon>Roseobacteraceae</taxon>
        <taxon>Roseovarius</taxon>
    </lineage>
</organism>